<comment type="caution">
    <text evidence="2">The sequence shown here is derived from an EMBL/GenBank/DDBJ whole genome shotgun (WGS) entry which is preliminary data.</text>
</comment>
<dbReference type="Proteomes" id="UP000650005">
    <property type="component" value="Unassembled WGS sequence"/>
</dbReference>
<accession>A0ABS1FJM5</accession>
<keyword evidence="3" id="KW-1185">Reference proteome</keyword>
<sequence length="75" mass="8674">MVNREFTADVRGTVLRRDHPADNVAMALLAAHTVRGRISQRRVDRTLRVAWTFADLEYRDAPDLERIVMLCSKHI</sequence>
<reference evidence="2" key="1">
    <citation type="submission" date="2021-01" db="EMBL/GenBank/DDBJ databases">
        <title>Characterization of Corynebacterium spp. from penguins.</title>
        <authorList>
            <person name="Svec P."/>
        </authorList>
    </citation>
    <scope>NUCLEOTIDE SEQUENCE</scope>
    <source>
        <strain evidence="2">CCM 8835</strain>
    </source>
</reference>
<organism evidence="2 3">
    <name type="scientific">Corynebacterium antarcticum</name>
    <dbReference type="NCBI Taxonomy" id="2800405"/>
    <lineage>
        <taxon>Bacteria</taxon>
        <taxon>Bacillati</taxon>
        <taxon>Actinomycetota</taxon>
        <taxon>Actinomycetes</taxon>
        <taxon>Mycobacteriales</taxon>
        <taxon>Corynebacteriaceae</taxon>
        <taxon>Corynebacterium</taxon>
    </lineage>
</organism>
<dbReference type="InterPro" id="IPR025158">
    <property type="entry name" value="Mg_chelat-rel_C"/>
</dbReference>
<protein>
    <recommendedName>
        <fullName evidence="1">Mg chelatase-related protein C-terminal domain-containing protein</fullName>
    </recommendedName>
</protein>
<evidence type="ECO:0000313" key="2">
    <source>
        <dbReference type="EMBL" id="MBK1843637.1"/>
    </source>
</evidence>
<feature type="domain" description="Mg chelatase-related protein C-terminal" evidence="1">
    <location>
        <begin position="7"/>
        <end position="67"/>
    </location>
</feature>
<evidence type="ECO:0000259" key="1">
    <source>
        <dbReference type="Pfam" id="PF13335"/>
    </source>
</evidence>
<dbReference type="RefSeq" id="WP_200257293.1">
    <property type="nucleotide sequence ID" value="NZ_JAENIP020000001.1"/>
</dbReference>
<proteinExistence type="predicted"/>
<gene>
    <name evidence="2" type="ORF">JIM95_03435</name>
</gene>
<name>A0ABS1FJM5_9CORY</name>
<evidence type="ECO:0000313" key="3">
    <source>
        <dbReference type="Proteomes" id="UP000650005"/>
    </source>
</evidence>
<dbReference type="Pfam" id="PF13335">
    <property type="entry name" value="Mg_chelatase_C"/>
    <property type="match status" value="1"/>
</dbReference>
<dbReference type="EMBL" id="JAENIP010000008">
    <property type="protein sequence ID" value="MBK1843637.1"/>
    <property type="molecule type" value="Genomic_DNA"/>
</dbReference>